<evidence type="ECO:0000313" key="2">
    <source>
        <dbReference type="Proteomes" id="UP000235145"/>
    </source>
</evidence>
<dbReference type="AlphaFoldDB" id="A0A9R1VGF1"/>
<gene>
    <name evidence="1" type="ORF">LSAT_V11C500246090</name>
</gene>
<dbReference type="Proteomes" id="UP000235145">
    <property type="component" value="Unassembled WGS sequence"/>
</dbReference>
<sequence length="102" mass="11394">MITRDKIQEVIQMSVDVEVSFSLTNLSEIELIDSEAIDPQIRCSQKNASISGRFAPFGLLILASKNLTEQTAVFFRVFKGPNKFLVLMCSDQSRLAPNILTD</sequence>
<organism evidence="1 2">
    <name type="scientific">Lactuca sativa</name>
    <name type="common">Garden lettuce</name>
    <dbReference type="NCBI Taxonomy" id="4236"/>
    <lineage>
        <taxon>Eukaryota</taxon>
        <taxon>Viridiplantae</taxon>
        <taxon>Streptophyta</taxon>
        <taxon>Embryophyta</taxon>
        <taxon>Tracheophyta</taxon>
        <taxon>Spermatophyta</taxon>
        <taxon>Magnoliopsida</taxon>
        <taxon>eudicotyledons</taxon>
        <taxon>Gunneridae</taxon>
        <taxon>Pentapetalae</taxon>
        <taxon>asterids</taxon>
        <taxon>campanulids</taxon>
        <taxon>Asterales</taxon>
        <taxon>Asteraceae</taxon>
        <taxon>Cichorioideae</taxon>
        <taxon>Cichorieae</taxon>
        <taxon>Lactucinae</taxon>
        <taxon>Lactuca</taxon>
    </lineage>
</organism>
<reference evidence="1 2" key="1">
    <citation type="journal article" date="2017" name="Nat. Commun.">
        <title>Genome assembly with in vitro proximity ligation data and whole-genome triplication in lettuce.</title>
        <authorList>
            <person name="Reyes-Chin-Wo S."/>
            <person name="Wang Z."/>
            <person name="Yang X."/>
            <person name="Kozik A."/>
            <person name="Arikit S."/>
            <person name="Song C."/>
            <person name="Xia L."/>
            <person name="Froenicke L."/>
            <person name="Lavelle D.O."/>
            <person name="Truco M.J."/>
            <person name="Xia R."/>
            <person name="Zhu S."/>
            <person name="Xu C."/>
            <person name="Xu H."/>
            <person name="Xu X."/>
            <person name="Cox K."/>
            <person name="Korf I."/>
            <person name="Meyers B.C."/>
            <person name="Michelmore R.W."/>
        </authorList>
    </citation>
    <scope>NUCLEOTIDE SEQUENCE [LARGE SCALE GENOMIC DNA]</scope>
    <source>
        <strain evidence="2">cv. Salinas</strain>
        <tissue evidence="1">Seedlings</tissue>
    </source>
</reference>
<dbReference type="PANTHER" id="PTHR31953">
    <property type="entry name" value="BETA-FRUCTOFURANOSIDASE, INSOLUBLE ISOENZYME CWINV1-RELATED"/>
    <property type="match status" value="1"/>
</dbReference>
<protein>
    <submittedName>
        <fullName evidence="1">Uncharacterized protein</fullName>
    </submittedName>
</protein>
<evidence type="ECO:0000313" key="1">
    <source>
        <dbReference type="EMBL" id="KAJ0204263.1"/>
    </source>
</evidence>
<name>A0A9R1VGF1_LACSA</name>
<dbReference type="Gene3D" id="2.60.120.560">
    <property type="entry name" value="Exo-inulinase, domain 1"/>
    <property type="match status" value="1"/>
</dbReference>
<proteinExistence type="predicted"/>
<dbReference type="EMBL" id="NBSK02000005">
    <property type="protein sequence ID" value="KAJ0204263.1"/>
    <property type="molecule type" value="Genomic_DNA"/>
</dbReference>
<accession>A0A9R1VGF1</accession>
<keyword evidence="2" id="KW-1185">Reference proteome</keyword>
<comment type="caution">
    <text evidence="1">The sequence shown here is derived from an EMBL/GenBank/DDBJ whole genome shotgun (WGS) entry which is preliminary data.</text>
</comment>
<dbReference type="InterPro" id="IPR050551">
    <property type="entry name" value="Fructan_Metab_Enzymes"/>
</dbReference>